<evidence type="ECO:0000313" key="6">
    <source>
        <dbReference type="Proteomes" id="UP000029964"/>
    </source>
</evidence>
<keyword evidence="3 4" id="KW-0460">Magnesium</keyword>
<dbReference type="InterPro" id="IPR034686">
    <property type="entry name" value="Terpene_cyclase-like_2"/>
</dbReference>
<dbReference type="PANTHER" id="PTHR35201:SF4">
    <property type="entry name" value="BETA-PINACENE SYNTHASE-RELATED"/>
    <property type="match status" value="1"/>
</dbReference>
<dbReference type="OrthoDB" id="6486656at2759"/>
<evidence type="ECO:0000256" key="2">
    <source>
        <dbReference type="ARBA" id="ARBA00006333"/>
    </source>
</evidence>
<comment type="caution">
    <text evidence="5">The sequence shown here is derived from an EMBL/GenBank/DDBJ whole genome shotgun (WGS) entry which is preliminary data.</text>
</comment>
<name>A0A086TDM3_HAPC1</name>
<evidence type="ECO:0000256" key="3">
    <source>
        <dbReference type="ARBA" id="ARBA00022842"/>
    </source>
</evidence>
<evidence type="ECO:0000256" key="1">
    <source>
        <dbReference type="ARBA" id="ARBA00001946"/>
    </source>
</evidence>
<dbReference type="Pfam" id="PF19086">
    <property type="entry name" value="Terpene_syn_C_2"/>
    <property type="match status" value="1"/>
</dbReference>
<organism evidence="5 6">
    <name type="scientific">Hapsidospora chrysogenum (strain ATCC 11550 / CBS 779.69 / DSM 880 / IAM 14645 / JCM 23072 / IMI 49137)</name>
    <name type="common">Acremonium chrysogenum</name>
    <dbReference type="NCBI Taxonomy" id="857340"/>
    <lineage>
        <taxon>Eukaryota</taxon>
        <taxon>Fungi</taxon>
        <taxon>Dikarya</taxon>
        <taxon>Ascomycota</taxon>
        <taxon>Pezizomycotina</taxon>
        <taxon>Sordariomycetes</taxon>
        <taxon>Hypocreomycetidae</taxon>
        <taxon>Hypocreales</taxon>
        <taxon>Bionectriaceae</taxon>
        <taxon>Hapsidospora</taxon>
    </lineage>
</organism>
<keyword evidence="4" id="KW-0456">Lyase</keyword>
<comment type="similarity">
    <text evidence="2 4">Belongs to the terpene synthase family.</text>
</comment>
<dbReference type="SUPFAM" id="SSF48576">
    <property type="entry name" value="Terpenoid synthases"/>
    <property type="match status" value="1"/>
</dbReference>
<dbReference type="EMBL" id="JPKY01000009">
    <property type="protein sequence ID" value="KFH47455.1"/>
    <property type="molecule type" value="Genomic_DNA"/>
</dbReference>
<evidence type="ECO:0000313" key="5">
    <source>
        <dbReference type="EMBL" id="KFH47455.1"/>
    </source>
</evidence>
<dbReference type="HOGENOM" id="CLU_042538_0_1_1"/>
<protein>
    <recommendedName>
        <fullName evidence="4">Terpene synthase</fullName>
        <ecNumber evidence="4">4.2.3.-</ecNumber>
    </recommendedName>
</protein>
<gene>
    <name evidence="5" type="ORF">ACRE_016370</name>
</gene>
<dbReference type="Proteomes" id="UP000029964">
    <property type="component" value="Unassembled WGS sequence"/>
</dbReference>
<evidence type="ECO:0000256" key="4">
    <source>
        <dbReference type="RuleBase" id="RU366034"/>
    </source>
</evidence>
<keyword evidence="6" id="KW-1185">Reference proteome</keyword>
<reference evidence="6" key="1">
    <citation type="journal article" date="2014" name="Genome Announc.">
        <title>Genome sequence and annotation of Acremonium chrysogenum, producer of the beta-lactam antibiotic cephalosporin C.</title>
        <authorList>
            <person name="Terfehr D."/>
            <person name="Dahlmann T.A."/>
            <person name="Specht T."/>
            <person name="Zadra I."/>
            <person name="Kuernsteiner H."/>
            <person name="Kueck U."/>
        </authorList>
    </citation>
    <scope>NUCLEOTIDE SEQUENCE [LARGE SCALE GENOMIC DNA]</scope>
    <source>
        <strain evidence="6">ATCC 11550 / CBS 779.69 / DSM 880 / IAM 14645 / JCM 23072 / IMI 49137</strain>
    </source>
</reference>
<dbReference type="Gene3D" id="1.10.600.10">
    <property type="entry name" value="Farnesyl Diphosphate Synthase"/>
    <property type="match status" value="1"/>
</dbReference>
<accession>A0A086TDM3</accession>
<keyword evidence="4" id="KW-0479">Metal-binding</keyword>
<dbReference type="AlphaFoldDB" id="A0A086TDM3"/>
<dbReference type="SFLD" id="SFLDG01020">
    <property type="entry name" value="Terpene_Cyclase_Like_2"/>
    <property type="match status" value="1"/>
</dbReference>
<comment type="cofactor">
    <cofactor evidence="1 4">
        <name>Mg(2+)</name>
        <dbReference type="ChEBI" id="CHEBI:18420"/>
    </cofactor>
</comment>
<proteinExistence type="inferred from homology"/>
<dbReference type="STRING" id="857340.A0A086TDM3"/>
<sequence>MTQTVTRPVPQKSTGIPAGKVAVKLPNLFQGFLKQTPPLNPYYEEVRSESERWLTRFCSLSPQMQMKLQKLDFSYFCAIMAPNAPRKEYRTICDWGNWVFPYDDMFDGGDLGGELKDDPIKSRIVVDSLLEPFLTGEVSKGRMRIVEAHDDVARRIFSTCTRGVRRRFLYRMHLYSKGVLTHLDDHFDGRRPTPEEMIETRRDSAGSGPLYHLVEYGHRLHVPNKVFKDPVIRELENLGMEMVCITNDLVSYQKEEGDGYTGNIVAACRMDGMSAQEAFDYVGRLLEERYRRWEAAEARVPHWEYPTNMHVAKYIEGIKAVVRANLYWSFRTKRYLGRDPEEVRRTGIIYVLKNPPYMVDDRTEKEETVLVRG</sequence>
<dbReference type="GO" id="GO:0010333">
    <property type="term" value="F:terpene synthase activity"/>
    <property type="evidence" value="ECO:0007669"/>
    <property type="project" value="InterPro"/>
</dbReference>
<dbReference type="SFLD" id="SFLDS00005">
    <property type="entry name" value="Isoprenoid_Synthase_Type_I"/>
    <property type="match status" value="1"/>
</dbReference>
<dbReference type="GO" id="GO:0046872">
    <property type="term" value="F:metal ion binding"/>
    <property type="evidence" value="ECO:0007669"/>
    <property type="project" value="UniProtKB-KW"/>
</dbReference>
<dbReference type="GO" id="GO:0008299">
    <property type="term" value="P:isoprenoid biosynthetic process"/>
    <property type="evidence" value="ECO:0007669"/>
    <property type="project" value="UniProtKB-ARBA"/>
</dbReference>
<dbReference type="PANTHER" id="PTHR35201">
    <property type="entry name" value="TERPENE SYNTHASE"/>
    <property type="match status" value="1"/>
</dbReference>
<dbReference type="SMR" id="A0A086TDM3"/>
<dbReference type="InterPro" id="IPR008949">
    <property type="entry name" value="Isoprenoid_synthase_dom_sf"/>
</dbReference>
<dbReference type="EC" id="4.2.3.-" evidence="4"/>